<dbReference type="PANTHER" id="PTHR20961">
    <property type="entry name" value="GLYCOSYLTRANSFERASE"/>
    <property type="match status" value="1"/>
</dbReference>
<keyword evidence="3" id="KW-1185">Reference proteome</keyword>
<protein>
    <submittedName>
        <fullName evidence="1">Glycosyltransferase family 61 protein</fullName>
    </submittedName>
</protein>
<evidence type="ECO:0000313" key="3">
    <source>
        <dbReference type="Proteomes" id="UP000002051"/>
    </source>
</evidence>
<dbReference type="InterPro" id="IPR007657">
    <property type="entry name" value="Glycosyltransferase_61"/>
</dbReference>
<name>G7KTG7_MEDTR</name>
<reference evidence="2" key="3">
    <citation type="submission" date="2015-04" db="UniProtKB">
        <authorList>
            <consortium name="EnsemblPlants"/>
        </authorList>
    </citation>
    <scope>IDENTIFICATION</scope>
    <source>
        <strain evidence="2">cv. Jemalong A17</strain>
    </source>
</reference>
<dbReference type="EMBL" id="CM001223">
    <property type="protein sequence ID" value="AES81345.1"/>
    <property type="molecule type" value="Genomic_DNA"/>
</dbReference>
<evidence type="ECO:0000313" key="2">
    <source>
        <dbReference type="EnsemblPlants" id="AES81345"/>
    </source>
</evidence>
<dbReference type="AlphaFoldDB" id="G7KTG7"/>
<dbReference type="GO" id="GO:0016757">
    <property type="term" value="F:glycosyltransferase activity"/>
    <property type="evidence" value="ECO:0007669"/>
    <property type="project" value="InterPro"/>
</dbReference>
<dbReference type="eggNOG" id="KOG4698">
    <property type="taxonomic scope" value="Eukaryota"/>
</dbReference>
<accession>G7KTG7</accession>
<reference evidence="1 3" key="1">
    <citation type="journal article" date="2011" name="Nature">
        <title>The Medicago genome provides insight into the evolution of rhizobial symbioses.</title>
        <authorList>
            <person name="Young N.D."/>
            <person name="Debelle F."/>
            <person name="Oldroyd G.E."/>
            <person name="Geurts R."/>
            <person name="Cannon S.B."/>
            <person name="Udvardi M.K."/>
            <person name="Benedito V.A."/>
            <person name="Mayer K.F."/>
            <person name="Gouzy J."/>
            <person name="Schoof H."/>
            <person name="Van de Peer Y."/>
            <person name="Proost S."/>
            <person name="Cook D.R."/>
            <person name="Meyers B.C."/>
            <person name="Spannagl M."/>
            <person name="Cheung F."/>
            <person name="De Mita S."/>
            <person name="Krishnakumar V."/>
            <person name="Gundlach H."/>
            <person name="Zhou S."/>
            <person name="Mudge J."/>
            <person name="Bharti A.K."/>
            <person name="Murray J.D."/>
            <person name="Naoumkina M.A."/>
            <person name="Rosen B."/>
            <person name="Silverstein K.A."/>
            <person name="Tang H."/>
            <person name="Rombauts S."/>
            <person name="Zhao P.X."/>
            <person name="Zhou P."/>
            <person name="Barbe V."/>
            <person name="Bardou P."/>
            <person name="Bechner M."/>
            <person name="Bellec A."/>
            <person name="Berger A."/>
            <person name="Berges H."/>
            <person name="Bidwell S."/>
            <person name="Bisseling T."/>
            <person name="Choisne N."/>
            <person name="Couloux A."/>
            <person name="Denny R."/>
            <person name="Deshpande S."/>
            <person name="Dai X."/>
            <person name="Doyle J.J."/>
            <person name="Dudez A.M."/>
            <person name="Farmer A.D."/>
            <person name="Fouteau S."/>
            <person name="Franken C."/>
            <person name="Gibelin C."/>
            <person name="Gish J."/>
            <person name="Goldstein S."/>
            <person name="Gonzalez A.J."/>
            <person name="Green P.J."/>
            <person name="Hallab A."/>
            <person name="Hartog M."/>
            <person name="Hua A."/>
            <person name="Humphray S.J."/>
            <person name="Jeong D.H."/>
            <person name="Jing Y."/>
            <person name="Jocker A."/>
            <person name="Kenton S.M."/>
            <person name="Kim D.J."/>
            <person name="Klee K."/>
            <person name="Lai H."/>
            <person name="Lang C."/>
            <person name="Lin S."/>
            <person name="Macmil S.L."/>
            <person name="Magdelenat G."/>
            <person name="Matthews L."/>
            <person name="McCorrison J."/>
            <person name="Monaghan E.L."/>
            <person name="Mun J.H."/>
            <person name="Najar F.Z."/>
            <person name="Nicholson C."/>
            <person name="Noirot C."/>
            <person name="O'Bleness M."/>
            <person name="Paule C.R."/>
            <person name="Poulain J."/>
            <person name="Prion F."/>
            <person name="Qin B."/>
            <person name="Qu C."/>
            <person name="Retzel E.F."/>
            <person name="Riddle C."/>
            <person name="Sallet E."/>
            <person name="Samain S."/>
            <person name="Samson N."/>
            <person name="Sanders I."/>
            <person name="Saurat O."/>
            <person name="Scarpelli C."/>
            <person name="Schiex T."/>
            <person name="Segurens B."/>
            <person name="Severin A.J."/>
            <person name="Sherrier D.J."/>
            <person name="Shi R."/>
            <person name="Sims S."/>
            <person name="Singer S.R."/>
            <person name="Sinharoy S."/>
            <person name="Sterck L."/>
            <person name="Viollet A."/>
            <person name="Wang B.B."/>
            <person name="Wang K."/>
            <person name="Wang M."/>
            <person name="Wang X."/>
            <person name="Warfsmann J."/>
            <person name="Weissenbach J."/>
            <person name="White D.D."/>
            <person name="White J.D."/>
            <person name="Wiley G.B."/>
            <person name="Wincker P."/>
            <person name="Xing Y."/>
            <person name="Yang L."/>
            <person name="Yao Z."/>
            <person name="Ying F."/>
            <person name="Zhai J."/>
            <person name="Zhou L."/>
            <person name="Zuber A."/>
            <person name="Denarie J."/>
            <person name="Dixon R.A."/>
            <person name="May G.D."/>
            <person name="Schwartz D.C."/>
            <person name="Rogers J."/>
            <person name="Quetier F."/>
            <person name="Town C.D."/>
            <person name="Roe B.A."/>
        </authorList>
    </citation>
    <scope>NUCLEOTIDE SEQUENCE [LARGE SCALE GENOMIC DNA]</scope>
    <source>
        <strain evidence="1">A17</strain>
        <strain evidence="2 3">cv. Jemalong A17</strain>
    </source>
</reference>
<dbReference type="PANTHER" id="PTHR20961:SF124">
    <property type="entry name" value="GLYCOSYLTRANSFERASE"/>
    <property type="match status" value="1"/>
</dbReference>
<dbReference type="PaxDb" id="3880-AES81345"/>
<proteinExistence type="predicted"/>
<evidence type="ECO:0000313" key="1">
    <source>
        <dbReference type="EMBL" id="AES81345.1"/>
    </source>
</evidence>
<organism evidence="1 3">
    <name type="scientific">Medicago truncatula</name>
    <name type="common">Barrel medic</name>
    <name type="synonym">Medicago tribuloides</name>
    <dbReference type="NCBI Taxonomy" id="3880"/>
    <lineage>
        <taxon>Eukaryota</taxon>
        <taxon>Viridiplantae</taxon>
        <taxon>Streptophyta</taxon>
        <taxon>Embryophyta</taxon>
        <taxon>Tracheophyta</taxon>
        <taxon>Spermatophyta</taxon>
        <taxon>Magnoliopsida</taxon>
        <taxon>eudicotyledons</taxon>
        <taxon>Gunneridae</taxon>
        <taxon>Pentapetalae</taxon>
        <taxon>rosids</taxon>
        <taxon>fabids</taxon>
        <taxon>Fabales</taxon>
        <taxon>Fabaceae</taxon>
        <taxon>Papilionoideae</taxon>
        <taxon>50 kb inversion clade</taxon>
        <taxon>NPAAA clade</taxon>
        <taxon>Hologalegina</taxon>
        <taxon>IRL clade</taxon>
        <taxon>Trifolieae</taxon>
        <taxon>Medicago</taxon>
    </lineage>
</organism>
<dbReference type="EnsemblPlants" id="AES81345">
    <property type="protein sequence ID" value="AES81345"/>
    <property type="gene ID" value="MTR_7g091270"/>
</dbReference>
<dbReference type="STRING" id="3880.G7KTG7"/>
<reference evidence="1 3" key="2">
    <citation type="journal article" date="2014" name="BMC Genomics">
        <title>An improved genome release (version Mt4.0) for the model legume Medicago truncatula.</title>
        <authorList>
            <person name="Tang H."/>
            <person name="Krishnakumar V."/>
            <person name="Bidwell S."/>
            <person name="Rosen B."/>
            <person name="Chan A."/>
            <person name="Zhou S."/>
            <person name="Gentzbittel L."/>
            <person name="Childs K.L."/>
            <person name="Yandell M."/>
            <person name="Gundlach H."/>
            <person name="Mayer K.F."/>
            <person name="Schwartz D.C."/>
            <person name="Town C.D."/>
        </authorList>
    </citation>
    <scope>GENOME REANNOTATION</scope>
    <source>
        <strain evidence="1">A17</strain>
        <strain evidence="2 3">cv. Jemalong A17</strain>
    </source>
</reference>
<dbReference type="Proteomes" id="UP000002051">
    <property type="component" value="Unassembled WGS sequence"/>
</dbReference>
<sequence length="87" mass="9615">MSRKLTESIATGVMVLAPYQNLVFVSRRGSGAMTNENLIGKDLELLNECDVVFGVHGAALTHFMFMKPSFVFIQIVSLGIHWIQNSS</sequence>
<gene>
    <name evidence="1" type="ordered locus">MTR_7g091270</name>
</gene>
<dbReference type="HOGENOM" id="CLU_2486833_0_0_1"/>